<keyword evidence="3" id="KW-1185">Reference proteome</keyword>
<accession>A0AAD6IVR4</accession>
<dbReference type="PANTHER" id="PTHR43844">
    <property type="entry name" value="METHIONINE SYNTHASE"/>
    <property type="match status" value="1"/>
</dbReference>
<dbReference type="CDD" id="cd03311">
    <property type="entry name" value="CIMS_C_terminal_like"/>
    <property type="match status" value="1"/>
</dbReference>
<dbReference type="Proteomes" id="UP001221413">
    <property type="component" value="Unassembled WGS sequence"/>
</dbReference>
<dbReference type="GO" id="GO:0009086">
    <property type="term" value="P:methionine biosynthetic process"/>
    <property type="evidence" value="ECO:0007669"/>
    <property type="project" value="InterPro"/>
</dbReference>
<protein>
    <recommendedName>
        <fullName evidence="1">Cobalamin-independent methionine synthase MetE C-terminal/archaeal domain-containing protein</fullName>
    </recommendedName>
</protein>
<dbReference type="PANTHER" id="PTHR43844:SF2">
    <property type="entry name" value="SYNTHASE, VITAMIN-B12 INDEPENDENT, PUTATIVE (AFU_ORTHOLOGUE AFUA_3G12060)-RELATED"/>
    <property type="match status" value="1"/>
</dbReference>
<evidence type="ECO:0000313" key="3">
    <source>
        <dbReference type="Proteomes" id="UP001221413"/>
    </source>
</evidence>
<organism evidence="2 3">
    <name type="scientific">Drechslerella dactyloides</name>
    <name type="common">Nematode-trapping fungus</name>
    <name type="synonym">Arthrobotrys dactyloides</name>
    <dbReference type="NCBI Taxonomy" id="74499"/>
    <lineage>
        <taxon>Eukaryota</taxon>
        <taxon>Fungi</taxon>
        <taxon>Dikarya</taxon>
        <taxon>Ascomycota</taxon>
        <taxon>Pezizomycotina</taxon>
        <taxon>Orbiliomycetes</taxon>
        <taxon>Orbiliales</taxon>
        <taxon>Orbiliaceae</taxon>
        <taxon>Drechslerella</taxon>
    </lineage>
</organism>
<reference evidence="2" key="1">
    <citation type="submission" date="2023-01" db="EMBL/GenBank/DDBJ databases">
        <title>The chitinases involved in constricting ring structure development in the nematode-trapping fungus Drechslerella dactyloides.</title>
        <authorList>
            <person name="Wang R."/>
            <person name="Zhang L."/>
            <person name="Tang P."/>
            <person name="Li S."/>
            <person name="Liang L."/>
        </authorList>
    </citation>
    <scope>NUCLEOTIDE SEQUENCE</scope>
    <source>
        <strain evidence="2">YMF1.00031</strain>
    </source>
</reference>
<dbReference type="AlphaFoldDB" id="A0AAD6IVR4"/>
<name>A0AAD6IVR4_DREDA</name>
<dbReference type="SUPFAM" id="SSF51726">
    <property type="entry name" value="UROD/MetE-like"/>
    <property type="match status" value="1"/>
</dbReference>
<dbReference type="GO" id="GO:0003871">
    <property type="term" value="F:5-methyltetrahydropteroyltriglutamate-homocysteine S-methyltransferase activity"/>
    <property type="evidence" value="ECO:0007669"/>
    <property type="project" value="InterPro"/>
</dbReference>
<sequence length="402" mass="44994">MAKDRVATMGSDFKSNPPFRAEHLGSLLRPPYLLEARENKALSASDLTAIEDKAIDGAIKLQRDVGLRTFSDGEYRRHMFYEGFFDSLDGMEEVSNPPREIFKEYVPDVQAFLADSIVPAGTWLCTGKLSHRGKSKYVQQYKYIQSKLQPGENVKMTLAAPEWFHLRHGEHAYSPSAYSSSAAYFADIATAYRHELSLLYAAGCRNVQIDDPLLAYFCAQPMLDGMRAGGEDPSARLDEYIALYRDCLRDRPADMLVGLHICRGNFRKSIHFSEGGYEHIAKKLFTELPADVYYLEYDTPRAGSFEPLAEVPRGKRVVLGLVTSKFAEPMEDIDEMKEKVRSAARMMAKGTGETEEEAMARLSVSPQCGFGSHADGNAIDEAGMRRKLELVVKLAKSVWGQL</sequence>
<proteinExistence type="predicted"/>
<evidence type="ECO:0000259" key="1">
    <source>
        <dbReference type="Pfam" id="PF01717"/>
    </source>
</evidence>
<dbReference type="InterPro" id="IPR002629">
    <property type="entry name" value="Met_Synth_C/arc"/>
</dbReference>
<dbReference type="InterPro" id="IPR038071">
    <property type="entry name" value="UROD/MetE-like_sf"/>
</dbReference>
<dbReference type="GO" id="GO:0008270">
    <property type="term" value="F:zinc ion binding"/>
    <property type="evidence" value="ECO:0007669"/>
    <property type="project" value="InterPro"/>
</dbReference>
<gene>
    <name evidence="2" type="ORF">Dda_6211</name>
</gene>
<evidence type="ECO:0000313" key="2">
    <source>
        <dbReference type="EMBL" id="KAJ6259311.1"/>
    </source>
</evidence>
<dbReference type="Pfam" id="PF01717">
    <property type="entry name" value="Meth_synt_2"/>
    <property type="match status" value="1"/>
</dbReference>
<feature type="domain" description="Cobalamin-independent methionine synthase MetE C-terminal/archaeal" evidence="1">
    <location>
        <begin position="181"/>
        <end position="376"/>
    </location>
</feature>
<dbReference type="EMBL" id="JAQGDS010000007">
    <property type="protein sequence ID" value="KAJ6259311.1"/>
    <property type="molecule type" value="Genomic_DNA"/>
</dbReference>
<comment type="caution">
    <text evidence="2">The sequence shown here is derived from an EMBL/GenBank/DDBJ whole genome shotgun (WGS) entry which is preliminary data.</text>
</comment>
<dbReference type="Gene3D" id="3.20.20.210">
    <property type="match status" value="1"/>
</dbReference>